<dbReference type="Gene3D" id="3.40.50.150">
    <property type="entry name" value="Vaccinia Virus protein VP39"/>
    <property type="match status" value="1"/>
</dbReference>
<keyword evidence="2" id="KW-0489">Methyltransferase</keyword>
<evidence type="ECO:0000256" key="3">
    <source>
        <dbReference type="ARBA" id="ARBA00022679"/>
    </source>
</evidence>
<dbReference type="AlphaFoldDB" id="A0A8J3L4K8"/>
<dbReference type="InterPro" id="IPR029063">
    <property type="entry name" value="SAM-dependent_MTases_sf"/>
</dbReference>
<dbReference type="GO" id="GO:0032259">
    <property type="term" value="P:methylation"/>
    <property type="evidence" value="ECO:0007669"/>
    <property type="project" value="UniProtKB-KW"/>
</dbReference>
<dbReference type="Proteomes" id="UP000630887">
    <property type="component" value="Unassembled WGS sequence"/>
</dbReference>
<accession>A0A8J3L4K8</accession>
<evidence type="ECO:0000259" key="4">
    <source>
        <dbReference type="Pfam" id="PF08241"/>
    </source>
</evidence>
<evidence type="ECO:0000256" key="2">
    <source>
        <dbReference type="ARBA" id="ARBA00022603"/>
    </source>
</evidence>
<evidence type="ECO:0000313" key="6">
    <source>
        <dbReference type="Proteomes" id="UP000630887"/>
    </source>
</evidence>
<evidence type="ECO:0000256" key="1">
    <source>
        <dbReference type="ARBA" id="ARBA00008361"/>
    </source>
</evidence>
<proteinExistence type="inferred from homology"/>
<dbReference type="InterPro" id="IPR051052">
    <property type="entry name" value="Diverse_substrate_MTase"/>
</dbReference>
<evidence type="ECO:0000313" key="5">
    <source>
        <dbReference type="EMBL" id="GIG07705.1"/>
    </source>
</evidence>
<dbReference type="PANTHER" id="PTHR44942:SF4">
    <property type="entry name" value="METHYLTRANSFERASE TYPE 11 DOMAIN-CONTAINING PROTEIN"/>
    <property type="match status" value="1"/>
</dbReference>
<dbReference type="InterPro" id="IPR013216">
    <property type="entry name" value="Methyltransf_11"/>
</dbReference>
<comment type="similarity">
    <text evidence="1">Belongs to the methyltransferase superfamily.</text>
</comment>
<dbReference type="CDD" id="cd02440">
    <property type="entry name" value="AdoMet_MTases"/>
    <property type="match status" value="1"/>
</dbReference>
<organism evidence="5 6">
    <name type="scientific">Catellatospora coxensis</name>
    <dbReference type="NCBI Taxonomy" id="310354"/>
    <lineage>
        <taxon>Bacteria</taxon>
        <taxon>Bacillati</taxon>
        <taxon>Actinomycetota</taxon>
        <taxon>Actinomycetes</taxon>
        <taxon>Micromonosporales</taxon>
        <taxon>Micromonosporaceae</taxon>
        <taxon>Catellatospora</taxon>
    </lineage>
</organism>
<comment type="caution">
    <text evidence="5">The sequence shown here is derived from an EMBL/GenBank/DDBJ whole genome shotgun (WGS) entry which is preliminary data.</text>
</comment>
<dbReference type="InterPro" id="IPR027417">
    <property type="entry name" value="P-loop_NTPase"/>
</dbReference>
<dbReference type="GO" id="GO:0008757">
    <property type="term" value="F:S-adenosylmethionine-dependent methyltransferase activity"/>
    <property type="evidence" value="ECO:0007669"/>
    <property type="project" value="InterPro"/>
</dbReference>
<dbReference type="Pfam" id="PF08241">
    <property type="entry name" value="Methyltransf_11"/>
    <property type="match status" value="1"/>
</dbReference>
<dbReference type="SUPFAM" id="SSF52540">
    <property type="entry name" value="P-loop containing nucleoside triphosphate hydrolases"/>
    <property type="match status" value="1"/>
</dbReference>
<sequence>MGADQVEVLFIGGRSGVGKSTVSAEVCVRLEAAGIAHVQLEGDFLGQVFPAPAGDPDRSRIVLDNLAAVWHNFAALGYRRLVYTNTVSVLYADELAEALDAPVKIVRVLLTASDEVANERLAARELGSGLDVHVARSARAAAWLDRDAPADVVRVGTDGRSVVDIAAEVVAATGWSALSNGDGLDREAVRPRRRMSFDGDASGYQRGRPPYPDAVFQLLADRCELRPGARVLEIGAGTGLATGPLLAAGAHVTAVEPGANLAEVLSAVHGCDRLHVVVADFETADLTGGHDLAVAATALHWLDPATSTEKIGKLVRPGGWLAAWWTEFGDRDRPTEFRDRLDEVYRDLLPGEPGYRQGRSHAFDTDRWRRQLTAGGWFGDVAVEVMTWQQTLTPQAARDLWSTFPNIAELDPDDRESFLSRLATIIEDLGGRVDDPRLTIVYTAARTPE</sequence>
<reference evidence="5 6" key="1">
    <citation type="submission" date="2021-01" db="EMBL/GenBank/DDBJ databases">
        <title>Whole genome shotgun sequence of Catellatospora coxensis NBRC 107359.</title>
        <authorList>
            <person name="Komaki H."/>
            <person name="Tamura T."/>
        </authorList>
    </citation>
    <scope>NUCLEOTIDE SEQUENCE [LARGE SCALE GENOMIC DNA]</scope>
    <source>
        <strain evidence="5 6">NBRC 107359</strain>
    </source>
</reference>
<keyword evidence="3" id="KW-0808">Transferase</keyword>
<dbReference type="Gene3D" id="3.40.50.300">
    <property type="entry name" value="P-loop containing nucleotide triphosphate hydrolases"/>
    <property type="match status" value="1"/>
</dbReference>
<dbReference type="RefSeq" id="WP_203694037.1">
    <property type="nucleotide sequence ID" value="NZ_BONI01000037.1"/>
</dbReference>
<keyword evidence="6" id="KW-1185">Reference proteome</keyword>
<name>A0A8J3L4K8_9ACTN</name>
<dbReference type="EMBL" id="BONI01000037">
    <property type="protein sequence ID" value="GIG07705.1"/>
    <property type="molecule type" value="Genomic_DNA"/>
</dbReference>
<gene>
    <name evidence="5" type="ORF">Cco03nite_44050</name>
</gene>
<dbReference type="CDD" id="cd01983">
    <property type="entry name" value="SIMIBI"/>
    <property type="match status" value="1"/>
</dbReference>
<dbReference type="SUPFAM" id="SSF53335">
    <property type="entry name" value="S-adenosyl-L-methionine-dependent methyltransferases"/>
    <property type="match status" value="1"/>
</dbReference>
<dbReference type="PANTHER" id="PTHR44942">
    <property type="entry name" value="METHYLTRANSF_11 DOMAIN-CONTAINING PROTEIN"/>
    <property type="match status" value="1"/>
</dbReference>
<protein>
    <recommendedName>
        <fullName evidence="4">Methyltransferase type 11 domain-containing protein</fullName>
    </recommendedName>
</protein>
<feature type="domain" description="Methyltransferase type 11" evidence="4">
    <location>
        <begin position="232"/>
        <end position="322"/>
    </location>
</feature>